<reference evidence="1" key="1">
    <citation type="submission" date="2018-02" db="EMBL/GenBank/DDBJ databases">
        <title>Rhizophora mucronata_Transcriptome.</title>
        <authorList>
            <person name="Meera S.P."/>
            <person name="Sreeshan A."/>
            <person name="Augustine A."/>
        </authorList>
    </citation>
    <scope>NUCLEOTIDE SEQUENCE</scope>
    <source>
        <tissue evidence="1">Leaf</tissue>
    </source>
</reference>
<name>A0A2P2PQX8_RHIMU</name>
<evidence type="ECO:0000313" key="1">
    <source>
        <dbReference type="EMBL" id="MBX57146.1"/>
    </source>
</evidence>
<sequence>MLQCFFFILVDFVFKSLGLTIANVCCSICIYAVF</sequence>
<accession>A0A2P2PQX8</accession>
<proteinExistence type="predicted"/>
<organism evidence="1">
    <name type="scientific">Rhizophora mucronata</name>
    <name type="common">Asiatic mangrove</name>
    <dbReference type="NCBI Taxonomy" id="61149"/>
    <lineage>
        <taxon>Eukaryota</taxon>
        <taxon>Viridiplantae</taxon>
        <taxon>Streptophyta</taxon>
        <taxon>Embryophyta</taxon>
        <taxon>Tracheophyta</taxon>
        <taxon>Spermatophyta</taxon>
        <taxon>Magnoliopsida</taxon>
        <taxon>eudicotyledons</taxon>
        <taxon>Gunneridae</taxon>
        <taxon>Pentapetalae</taxon>
        <taxon>rosids</taxon>
        <taxon>fabids</taxon>
        <taxon>Malpighiales</taxon>
        <taxon>Rhizophoraceae</taxon>
        <taxon>Rhizophora</taxon>
    </lineage>
</organism>
<protein>
    <submittedName>
        <fullName evidence="1">Uncharacterized protein</fullName>
    </submittedName>
</protein>
<dbReference type="EMBL" id="GGEC01076662">
    <property type="protein sequence ID" value="MBX57146.1"/>
    <property type="molecule type" value="Transcribed_RNA"/>
</dbReference>
<dbReference type="AlphaFoldDB" id="A0A2P2PQX8"/>